<evidence type="ECO:0000313" key="2">
    <source>
        <dbReference type="Proteomes" id="UP000271010"/>
    </source>
</evidence>
<evidence type="ECO:0008006" key="3">
    <source>
        <dbReference type="Google" id="ProtNLM"/>
    </source>
</evidence>
<reference evidence="1 2" key="1">
    <citation type="submission" date="2018-11" db="EMBL/GenBank/DDBJ databases">
        <title>Rufibacter latericius sp. nov., isolated from water in Baiyang Lake.</title>
        <authorList>
            <person name="Yang Y."/>
        </authorList>
    </citation>
    <scope>NUCLEOTIDE SEQUENCE [LARGE SCALE GENOMIC DNA]</scope>
    <source>
        <strain evidence="1 2">MCC P1</strain>
    </source>
</reference>
<keyword evidence="2" id="KW-1185">Reference proteome</keyword>
<dbReference type="RefSeq" id="WP_123132114.1">
    <property type="nucleotide sequence ID" value="NZ_RJJE01000003.1"/>
</dbReference>
<sequence length="211" mass="23771">MKKQLFFGMAIALVMGMVGCSKDSGRTGKLARPISDEQLKQELAVLNDTLTGKWNVMMHSDSVKVRQMEEILAAIPPEAIAAQQRADLQQAIRRLSTLRYDRTSVRDSDRIDTYDAATDSVWNALRAFLPENGPTGVALVDSLNQSITALHSEAVFYRGRYDQTAKELNTLLRRYKKQLPNLGKPYDTLQPAPLFQWVDKDAKPAEEEEEE</sequence>
<gene>
    <name evidence="1" type="ORF">EFA69_05600</name>
</gene>
<dbReference type="PROSITE" id="PS51257">
    <property type="entry name" value="PROKAR_LIPOPROTEIN"/>
    <property type="match status" value="1"/>
</dbReference>
<dbReference type="OrthoDB" id="892730at2"/>
<evidence type="ECO:0000313" key="1">
    <source>
        <dbReference type="EMBL" id="RNI31977.1"/>
    </source>
</evidence>
<organism evidence="1 2">
    <name type="scientific">Rufibacter immobilis</name>
    <dbReference type="NCBI Taxonomy" id="1348778"/>
    <lineage>
        <taxon>Bacteria</taxon>
        <taxon>Pseudomonadati</taxon>
        <taxon>Bacteroidota</taxon>
        <taxon>Cytophagia</taxon>
        <taxon>Cytophagales</taxon>
        <taxon>Hymenobacteraceae</taxon>
        <taxon>Rufibacter</taxon>
    </lineage>
</organism>
<dbReference type="AlphaFoldDB" id="A0A3M9N3T6"/>
<dbReference type="Proteomes" id="UP000271010">
    <property type="component" value="Unassembled WGS sequence"/>
</dbReference>
<proteinExistence type="predicted"/>
<dbReference type="EMBL" id="RJJE01000003">
    <property type="protein sequence ID" value="RNI31977.1"/>
    <property type="molecule type" value="Genomic_DNA"/>
</dbReference>
<comment type="caution">
    <text evidence="1">The sequence shown here is derived from an EMBL/GenBank/DDBJ whole genome shotgun (WGS) entry which is preliminary data.</text>
</comment>
<accession>A0A3M9N3T6</accession>
<protein>
    <recommendedName>
        <fullName evidence="3">LemA family protein</fullName>
    </recommendedName>
</protein>
<name>A0A3M9N3T6_9BACT</name>